<dbReference type="GO" id="GO:0005634">
    <property type="term" value="C:nucleus"/>
    <property type="evidence" value="ECO:0007669"/>
    <property type="project" value="TreeGrafter"/>
</dbReference>
<sequence length="195" mass="22025">MNLTRSFLVLTSHFINPETSCFESICLKATQLTERYTGENIAKEFHNICDEFSISPSKISCITTDGASNMQKAVEIFSNDSLSSPLEPFKEATLQISTDSNVTASIILPLCTYIVINKDPTTMMTNQTHKFLTRWKNMKYIEQSVYRNLNVTDGNVPRTYGLPKIHKEGNPLRLVISCINSPLYSLANYLKNIID</sequence>
<reference evidence="1 2" key="1">
    <citation type="submission" date="2015-09" db="EMBL/GenBank/DDBJ databases">
        <title>Trachymyrmex cornetzi WGS genome.</title>
        <authorList>
            <person name="Nygaard S."/>
            <person name="Hu H."/>
            <person name="Boomsma J."/>
            <person name="Zhang G."/>
        </authorList>
    </citation>
    <scope>NUCLEOTIDE SEQUENCE [LARGE SCALE GENOMIC DNA]</scope>
    <source>
        <strain evidence="1">Tcor2-1</strain>
        <tissue evidence="1">Whole body</tissue>
    </source>
</reference>
<dbReference type="EMBL" id="KQ980688">
    <property type="protein sequence ID" value="KYN14525.1"/>
    <property type="molecule type" value="Genomic_DNA"/>
</dbReference>
<gene>
    <name evidence="1" type="ORF">ALC57_13266</name>
</gene>
<proteinExistence type="predicted"/>
<evidence type="ECO:0000313" key="2">
    <source>
        <dbReference type="Proteomes" id="UP000078492"/>
    </source>
</evidence>
<dbReference type="GO" id="GO:0006357">
    <property type="term" value="P:regulation of transcription by RNA polymerase II"/>
    <property type="evidence" value="ECO:0007669"/>
    <property type="project" value="TreeGrafter"/>
</dbReference>
<dbReference type="InterPro" id="IPR052717">
    <property type="entry name" value="Vacuolar_transposase_reg"/>
</dbReference>
<dbReference type="SUPFAM" id="SSF53098">
    <property type="entry name" value="Ribonuclease H-like"/>
    <property type="match status" value="1"/>
</dbReference>
<dbReference type="AlphaFoldDB" id="A0A151IZK0"/>
<keyword evidence="2" id="KW-1185">Reference proteome</keyword>
<dbReference type="InterPro" id="IPR012337">
    <property type="entry name" value="RNaseH-like_sf"/>
</dbReference>
<name>A0A151IZK0_9HYME</name>
<organism evidence="1 2">
    <name type="scientific">Trachymyrmex cornetzi</name>
    <dbReference type="NCBI Taxonomy" id="471704"/>
    <lineage>
        <taxon>Eukaryota</taxon>
        <taxon>Metazoa</taxon>
        <taxon>Ecdysozoa</taxon>
        <taxon>Arthropoda</taxon>
        <taxon>Hexapoda</taxon>
        <taxon>Insecta</taxon>
        <taxon>Pterygota</taxon>
        <taxon>Neoptera</taxon>
        <taxon>Endopterygota</taxon>
        <taxon>Hymenoptera</taxon>
        <taxon>Apocrita</taxon>
        <taxon>Aculeata</taxon>
        <taxon>Formicoidea</taxon>
        <taxon>Formicidae</taxon>
        <taxon>Myrmicinae</taxon>
        <taxon>Trachymyrmex</taxon>
    </lineage>
</organism>
<dbReference type="Proteomes" id="UP000078492">
    <property type="component" value="Unassembled WGS sequence"/>
</dbReference>
<dbReference type="PANTHER" id="PTHR46169:SF29">
    <property type="entry name" value="DNA REPLICATION-RELATED ELEMENT FACTOR, ISOFORM A"/>
    <property type="match status" value="1"/>
</dbReference>
<protein>
    <submittedName>
        <fullName evidence="1">Uncharacterized protein</fullName>
    </submittedName>
</protein>
<accession>A0A151IZK0</accession>
<dbReference type="PANTHER" id="PTHR46169">
    <property type="entry name" value="DNA REPLICATION-RELATED ELEMENT FACTOR, ISOFORM A"/>
    <property type="match status" value="1"/>
</dbReference>
<evidence type="ECO:0000313" key="1">
    <source>
        <dbReference type="EMBL" id="KYN14525.1"/>
    </source>
</evidence>